<keyword evidence="2" id="KW-1185">Reference proteome</keyword>
<gene>
    <name evidence="1" type="ORF">PSM36_1072</name>
</gene>
<protein>
    <submittedName>
        <fullName evidence="1">Uncharacterized protein</fullName>
    </submittedName>
</protein>
<organism evidence="1 2">
    <name type="scientific">Proteiniphilum saccharofermentans</name>
    <dbReference type="NCBI Taxonomy" id="1642647"/>
    <lineage>
        <taxon>Bacteria</taxon>
        <taxon>Pseudomonadati</taxon>
        <taxon>Bacteroidota</taxon>
        <taxon>Bacteroidia</taxon>
        <taxon>Bacteroidales</taxon>
        <taxon>Dysgonomonadaceae</taxon>
        <taxon>Proteiniphilum</taxon>
    </lineage>
</organism>
<evidence type="ECO:0000313" key="1">
    <source>
        <dbReference type="EMBL" id="SCD19897.1"/>
    </source>
</evidence>
<reference evidence="2" key="1">
    <citation type="submission" date="2016-08" db="EMBL/GenBank/DDBJ databases">
        <authorList>
            <person name="Wibberg D."/>
        </authorList>
    </citation>
    <scope>NUCLEOTIDE SEQUENCE [LARGE SCALE GENOMIC DNA]</scope>
</reference>
<proteinExistence type="predicted"/>
<dbReference type="AlphaFoldDB" id="A0A1R3T5N9"/>
<sequence>MKSLTIEVLSKESFNFVVNHANLGAACVIMNGTGLVEISPGEH</sequence>
<dbReference type="Proteomes" id="UP000187464">
    <property type="component" value="Chromosome I"/>
</dbReference>
<dbReference type="EMBL" id="LT605205">
    <property type="protein sequence ID" value="SCD19897.1"/>
    <property type="molecule type" value="Genomic_DNA"/>
</dbReference>
<dbReference type="KEGG" id="psac:PSM36_1072"/>
<dbReference type="STRING" id="1642647.PSM36_1072"/>
<evidence type="ECO:0000313" key="2">
    <source>
        <dbReference type="Proteomes" id="UP000187464"/>
    </source>
</evidence>
<accession>A0A1R3T5N9</accession>
<name>A0A1R3T5N9_9BACT</name>
<dbReference type="PROSITE" id="PS51257">
    <property type="entry name" value="PROKAR_LIPOPROTEIN"/>
    <property type="match status" value="1"/>
</dbReference>